<dbReference type="AlphaFoldDB" id="A0A9P6NGH3"/>
<accession>A0A9P6NGH3</accession>
<evidence type="ECO:0000256" key="1">
    <source>
        <dbReference type="SAM" id="MobiDB-lite"/>
    </source>
</evidence>
<feature type="region of interest" description="Disordered" evidence="1">
    <location>
        <begin position="147"/>
        <end position="181"/>
    </location>
</feature>
<feature type="compositionally biased region" description="Basic and acidic residues" evidence="1">
    <location>
        <begin position="73"/>
        <end position="82"/>
    </location>
</feature>
<dbReference type="Pfam" id="PF02037">
    <property type="entry name" value="SAP"/>
    <property type="match status" value="1"/>
</dbReference>
<dbReference type="OrthoDB" id="2368680at2759"/>
<dbReference type="PROSITE" id="PS50800">
    <property type="entry name" value="SAP"/>
    <property type="match status" value="1"/>
</dbReference>
<feature type="compositionally biased region" description="Polar residues" evidence="1">
    <location>
        <begin position="167"/>
        <end position="181"/>
    </location>
</feature>
<feature type="compositionally biased region" description="Polar residues" evidence="1">
    <location>
        <begin position="51"/>
        <end position="67"/>
    </location>
</feature>
<dbReference type="Gene3D" id="1.10.720.30">
    <property type="entry name" value="SAP domain"/>
    <property type="match status" value="1"/>
</dbReference>
<dbReference type="InterPro" id="IPR003034">
    <property type="entry name" value="SAP_dom"/>
</dbReference>
<dbReference type="EMBL" id="MU167315">
    <property type="protein sequence ID" value="KAG0143583.1"/>
    <property type="molecule type" value="Genomic_DNA"/>
</dbReference>
<feature type="compositionally biased region" description="Polar residues" evidence="1">
    <location>
        <begin position="99"/>
        <end position="112"/>
    </location>
</feature>
<feature type="region of interest" description="Disordered" evidence="1">
    <location>
        <begin position="46"/>
        <end position="82"/>
    </location>
</feature>
<proteinExistence type="predicted"/>
<name>A0A9P6NGH3_9BASI</name>
<evidence type="ECO:0000313" key="4">
    <source>
        <dbReference type="Proteomes" id="UP000886653"/>
    </source>
</evidence>
<dbReference type="Proteomes" id="UP000886653">
    <property type="component" value="Unassembled WGS sequence"/>
</dbReference>
<feature type="region of interest" description="Disordered" evidence="1">
    <location>
        <begin position="243"/>
        <end position="268"/>
    </location>
</feature>
<feature type="compositionally biased region" description="Polar residues" evidence="1">
    <location>
        <begin position="243"/>
        <end position="262"/>
    </location>
</feature>
<protein>
    <recommendedName>
        <fullName evidence="2">SAP domain-containing protein</fullName>
    </recommendedName>
</protein>
<keyword evidence="4" id="KW-1185">Reference proteome</keyword>
<feature type="region of interest" description="Disordered" evidence="1">
    <location>
        <begin position="97"/>
        <end position="122"/>
    </location>
</feature>
<reference evidence="3" key="1">
    <citation type="submission" date="2013-11" db="EMBL/GenBank/DDBJ databases">
        <title>Genome sequence of the fusiform rust pathogen reveals effectors for host alternation and coevolution with pine.</title>
        <authorList>
            <consortium name="DOE Joint Genome Institute"/>
            <person name="Smith K."/>
            <person name="Pendleton A."/>
            <person name="Kubisiak T."/>
            <person name="Anderson C."/>
            <person name="Salamov A."/>
            <person name="Aerts A."/>
            <person name="Riley R."/>
            <person name="Clum A."/>
            <person name="Lindquist E."/>
            <person name="Ence D."/>
            <person name="Campbell M."/>
            <person name="Kronenberg Z."/>
            <person name="Feau N."/>
            <person name="Dhillon B."/>
            <person name="Hamelin R."/>
            <person name="Burleigh J."/>
            <person name="Smith J."/>
            <person name="Yandell M."/>
            <person name="Nelson C."/>
            <person name="Grigoriev I."/>
            <person name="Davis J."/>
        </authorList>
    </citation>
    <scope>NUCLEOTIDE SEQUENCE</scope>
    <source>
        <strain evidence="3">G11</strain>
    </source>
</reference>
<evidence type="ECO:0000259" key="2">
    <source>
        <dbReference type="PROSITE" id="PS50800"/>
    </source>
</evidence>
<comment type="caution">
    <text evidence="3">The sequence shown here is derived from an EMBL/GenBank/DDBJ whole genome shotgun (WGS) entry which is preliminary data.</text>
</comment>
<dbReference type="InterPro" id="IPR036361">
    <property type="entry name" value="SAP_dom_sf"/>
</dbReference>
<sequence length="648" mass="70966">MGNGDEEDFSKKKLYNQSLIARSELKALCRERKLAVSGTKAVLIERLNGSKPPTKSSIKTNRASQPLSLRGTESGKQREPGHLADGAVEENIRQRTLGAPSTQQQALSTGSPRLSGPPKVVERPHVAHRRTLLSNGELNHLRHVSEEGASTQEALPKDLSGKGGHQTNGPAGLAVSNTPQKQEALANTSRRDEVRLSADVAANGSPKQSLLGPSFRSQDTASIQVSAGDAVILNRRLAISSETASKQKSMANTLKRGSTPPNANLPAPTSLKQIQSVQSFRADERSSIQASSRKTITSTKRFVTPFKKQINSDGTIDQVPSLNKSPAQEFFTLNIQLEWFNKLPKKLLGYLDPKEQHKRRTKMSEVLDKPSLLSIALNNTQNAKSCLRFLIARLYNKLSTMEEEGCSLDSVLSLNSVIKVESLATGLCCATLSNQDQVCFIANTGEVIGSGINGLEKLSNGTQLSIRNDWQRFIHEQIQDVVESKNLFNCVKTSDSDTYPHGISRHFMTSCKDVELLELAKTYVLANLAPNSTSGRWMSIFESCAEFNGVHVTTTNRVRDEPSELSLFLPSAHHVEKVYLKSESGHRFHEAICAIQTCNRTHICLSLTGQVIGNDEEGVVKLWQDLLGCDDEGVKLSFSKESAWSQSS</sequence>
<gene>
    <name evidence="3" type="ORF">CROQUDRAFT_717084</name>
</gene>
<evidence type="ECO:0000313" key="3">
    <source>
        <dbReference type="EMBL" id="KAG0143583.1"/>
    </source>
</evidence>
<dbReference type="SUPFAM" id="SSF68906">
    <property type="entry name" value="SAP domain"/>
    <property type="match status" value="1"/>
</dbReference>
<organism evidence="3 4">
    <name type="scientific">Cronartium quercuum f. sp. fusiforme G11</name>
    <dbReference type="NCBI Taxonomy" id="708437"/>
    <lineage>
        <taxon>Eukaryota</taxon>
        <taxon>Fungi</taxon>
        <taxon>Dikarya</taxon>
        <taxon>Basidiomycota</taxon>
        <taxon>Pucciniomycotina</taxon>
        <taxon>Pucciniomycetes</taxon>
        <taxon>Pucciniales</taxon>
        <taxon>Coleosporiaceae</taxon>
        <taxon>Cronartium</taxon>
    </lineage>
</organism>
<feature type="domain" description="SAP" evidence="2">
    <location>
        <begin position="17"/>
        <end position="51"/>
    </location>
</feature>